<dbReference type="OrthoDB" id="146648at2157"/>
<evidence type="ECO:0000313" key="2">
    <source>
        <dbReference type="Proteomes" id="UP000033048"/>
    </source>
</evidence>
<organism evidence="1 2">
    <name type="scientific">Methanococcoides methylutens MM1</name>
    <dbReference type="NCBI Taxonomy" id="1434104"/>
    <lineage>
        <taxon>Archaea</taxon>
        <taxon>Methanobacteriati</taxon>
        <taxon>Methanobacteriota</taxon>
        <taxon>Stenosarchaea group</taxon>
        <taxon>Methanomicrobia</taxon>
        <taxon>Methanosarcinales</taxon>
        <taxon>Methanosarcinaceae</taxon>
        <taxon>Methanococcoides</taxon>
    </lineage>
</organism>
<dbReference type="AlphaFoldDB" id="A0A0E3SSR0"/>
<proteinExistence type="predicted"/>
<evidence type="ECO:0000313" key="1">
    <source>
        <dbReference type="EMBL" id="AKB85512.1"/>
    </source>
</evidence>
<keyword evidence="2" id="KW-1185">Reference proteome</keyword>
<name>A0A0E3SSR0_METMT</name>
<protein>
    <submittedName>
        <fullName evidence="1">Uncharacterized protein</fullName>
    </submittedName>
</protein>
<dbReference type="GeneID" id="24894017"/>
<dbReference type="Proteomes" id="UP000033048">
    <property type="component" value="Chromosome"/>
</dbReference>
<dbReference type="HOGENOM" id="CLU_1567162_0_0_2"/>
<dbReference type="KEGG" id="mmet:MCMEM_1459"/>
<dbReference type="EMBL" id="CP009518">
    <property type="protein sequence ID" value="AKB85512.1"/>
    <property type="molecule type" value="Genomic_DNA"/>
</dbReference>
<gene>
    <name evidence="1" type="ORF">MCMEM_1459</name>
</gene>
<reference evidence="1 2" key="1">
    <citation type="submission" date="2014-07" db="EMBL/GenBank/DDBJ databases">
        <title>Methanogenic archaea and the global carbon cycle.</title>
        <authorList>
            <person name="Henriksen J.R."/>
            <person name="Luke J."/>
            <person name="Reinhart S."/>
            <person name="Benedict M.N."/>
            <person name="Youngblut N.D."/>
            <person name="Metcalf M.E."/>
            <person name="Whitaker R.J."/>
            <person name="Metcalf W.W."/>
        </authorList>
    </citation>
    <scope>NUCLEOTIDE SEQUENCE [LARGE SCALE GENOMIC DNA]</scope>
    <source>
        <strain evidence="1 2">MM1</strain>
    </source>
</reference>
<dbReference type="RefSeq" id="WP_048205596.1">
    <property type="nucleotide sequence ID" value="NZ_CP009518.1"/>
</dbReference>
<sequence length="170" mass="19772">MIAEEKLEELAKACEECIGNDSGSIDEHFQKCPVCKLYKEQVETVSCITETIKHIASKSEKEKCDALCKKLDEFYSMPDDQRLEAISKMLDAEGELSEADLFKIVTTRVELLTKLPKEKRVHLIDMLEKAMSRWSEDRKLLEKRAIMNATEDYFLLKKTLIRRMFKKMLS</sequence>
<accession>A0A0E3SSR0</accession>